<reference evidence="1 3" key="1">
    <citation type="submission" date="2023-07" db="EMBL/GenBank/DDBJ databases">
        <title>Sorghum-associated microbial communities from plants grown in Nebraska, USA.</title>
        <authorList>
            <person name="Schachtman D."/>
        </authorList>
    </citation>
    <scope>NUCLEOTIDE SEQUENCE</scope>
    <source>
        <strain evidence="1">DS1006</strain>
        <strain evidence="2 3">DS1016</strain>
    </source>
</reference>
<proteinExistence type="predicted"/>
<dbReference type="Gene3D" id="3.30.530.20">
    <property type="match status" value="1"/>
</dbReference>
<evidence type="ECO:0000313" key="3">
    <source>
        <dbReference type="Proteomes" id="UP001230951"/>
    </source>
</evidence>
<dbReference type="EMBL" id="JAUSRG010000014">
    <property type="protein sequence ID" value="MDP9906785.1"/>
    <property type="molecule type" value="Genomic_DNA"/>
</dbReference>
<dbReference type="Proteomes" id="UP001230951">
    <property type="component" value="Unassembled WGS sequence"/>
</dbReference>
<sequence length="146" mass="15416">MAHAENEVSINRPANDIYAFLADGLNNKLWRPGVKSVALASGEAGNKGAVYSQTMAGPGGRTIAGDYQITAAEPGKRLDFQVIAGPARPTGSFTLNENNGSTTVRFALDLQPKGFMKLMGSMITKTMESEVGQLGQLKSVLEAQSV</sequence>
<dbReference type="SUPFAM" id="SSF55961">
    <property type="entry name" value="Bet v1-like"/>
    <property type="match status" value="1"/>
</dbReference>
<dbReference type="Proteomes" id="UP001242995">
    <property type="component" value="Unassembled WGS sequence"/>
</dbReference>
<keyword evidence="3" id="KW-1185">Reference proteome</keyword>
<dbReference type="InterPro" id="IPR023393">
    <property type="entry name" value="START-like_dom_sf"/>
</dbReference>
<evidence type="ECO:0000313" key="2">
    <source>
        <dbReference type="EMBL" id="MDQ0182440.1"/>
    </source>
</evidence>
<protein>
    <submittedName>
        <fullName evidence="1">Membrane protein</fullName>
    </submittedName>
</protein>
<evidence type="ECO:0000313" key="1">
    <source>
        <dbReference type="EMBL" id="MDP9906785.1"/>
    </source>
</evidence>
<organism evidence="1 4">
    <name type="scientific">Arthrobacter bambusae</name>
    <dbReference type="NCBI Taxonomy" id="1338426"/>
    <lineage>
        <taxon>Bacteria</taxon>
        <taxon>Bacillati</taxon>
        <taxon>Actinomycetota</taxon>
        <taxon>Actinomycetes</taxon>
        <taxon>Micrococcales</taxon>
        <taxon>Micrococcaceae</taxon>
        <taxon>Arthrobacter</taxon>
    </lineage>
</organism>
<gene>
    <name evidence="1" type="ORF">J2S90_003772</name>
    <name evidence="2" type="ORF">J2S93_003893</name>
</gene>
<dbReference type="InterPro" id="IPR019587">
    <property type="entry name" value="Polyketide_cyclase/dehydratase"/>
</dbReference>
<dbReference type="Pfam" id="PF10604">
    <property type="entry name" value="Polyketide_cyc2"/>
    <property type="match status" value="1"/>
</dbReference>
<dbReference type="RefSeq" id="WP_306963316.1">
    <property type="nucleotide sequence ID" value="NZ_JAUSRG010000014.1"/>
</dbReference>
<dbReference type="AlphaFoldDB" id="A0AAW8DGE6"/>
<dbReference type="EMBL" id="JAUSTF010000012">
    <property type="protein sequence ID" value="MDQ0182440.1"/>
    <property type="molecule type" value="Genomic_DNA"/>
</dbReference>
<accession>A0AAW8DGE6</accession>
<name>A0AAW8DGE6_9MICC</name>
<evidence type="ECO:0000313" key="4">
    <source>
        <dbReference type="Proteomes" id="UP001242995"/>
    </source>
</evidence>
<comment type="caution">
    <text evidence="1">The sequence shown here is derived from an EMBL/GenBank/DDBJ whole genome shotgun (WGS) entry which is preliminary data.</text>
</comment>